<sequence>MDIYNCWQQAKKMTKKLINRKKRLEERLAKHGIKEYHVQYLPYLEFDDKKFATPYETGCRMMIFYAVAFTASQLDDRVAVTEWLKKEKLWNHVSPNEKELFEGKVNDEQKIIDFSWQGECAYILAWALNLIKETPTPNEQVNDQQLDNFMNVIPALGEELNDFLNELSYRNATEIYDENLFHELATTYFRDLMFNGKKNKSDIDPNISFLRHQTLNWLRRFMDIEEWDETDTST</sequence>
<name>A0A512CAV6_9BACT</name>
<keyword evidence="2" id="KW-1185">Reference proteome</keyword>
<dbReference type="Pfam" id="PF14094">
    <property type="entry name" value="DUF4272"/>
    <property type="match status" value="1"/>
</dbReference>
<evidence type="ECO:0000313" key="2">
    <source>
        <dbReference type="Proteomes" id="UP000321301"/>
    </source>
</evidence>
<protein>
    <recommendedName>
        <fullName evidence="3">DUF4272 domain-containing protein</fullName>
    </recommendedName>
</protein>
<proteinExistence type="predicted"/>
<dbReference type="InterPro" id="IPR025368">
    <property type="entry name" value="DUF4272"/>
</dbReference>
<gene>
    <name evidence="1" type="ORF">CQA01_18750</name>
</gene>
<dbReference type="AlphaFoldDB" id="A0A512CAV6"/>
<evidence type="ECO:0008006" key="3">
    <source>
        <dbReference type="Google" id="ProtNLM"/>
    </source>
</evidence>
<organism evidence="1 2">
    <name type="scientific">Cyclobacterium qasimii</name>
    <dbReference type="NCBI Taxonomy" id="1350429"/>
    <lineage>
        <taxon>Bacteria</taxon>
        <taxon>Pseudomonadati</taxon>
        <taxon>Bacteroidota</taxon>
        <taxon>Cytophagia</taxon>
        <taxon>Cytophagales</taxon>
        <taxon>Cyclobacteriaceae</taxon>
        <taxon>Cyclobacterium</taxon>
    </lineage>
</organism>
<comment type="caution">
    <text evidence="1">The sequence shown here is derived from an EMBL/GenBank/DDBJ whole genome shotgun (WGS) entry which is preliminary data.</text>
</comment>
<dbReference type="EMBL" id="BJYV01000006">
    <property type="protein sequence ID" value="GEO21341.1"/>
    <property type="molecule type" value="Genomic_DNA"/>
</dbReference>
<accession>A0A512CAV6</accession>
<evidence type="ECO:0000313" key="1">
    <source>
        <dbReference type="EMBL" id="GEO21341.1"/>
    </source>
</evidence>
<dbReference type="Proteomes" id="UP000321301">
    <property type="component" value="Unassembled WGS sequence"/>
</dbReference>
<reference evidence="1 2" key="1">
    <citation type="submission" date="2019-07" db="EMBL/GenBank/DDBJ databases">
        <title>Whole genome shotgun sequence of Cyclobacterium qasimii NBRC 106168.</title>
        <authorList>
            <person name="Hosoyama A."/>
            <person name="Uohara A."/>
            <person name="Ohji S."/>
            <person name="Ichikawa N."/>
        </authorList>
    </citation>
    <scope>NUCLEOTIDE SEQUENCE [LARGE SCALE GENOMIC DNA]</scope>
    <source>
        <strain evidence="1 2">NBRC 106168</strain>
    </source>
</reference>